<dbReference type="eggNOG" id="ENOG502QVK0">
    <property type="taxonomic scope" value="Eukaryota"/>
</dbReference>
<evidence type="ECO:0000256" key="3">
    <source>
        <dbReference type="ARBA" id="ARBA00008891"/>
    </source>
</evidence>
<dbReference type="Gene3D" id="2.160.20.10">
    <property type="entry name" value="Single-stranded right-handed beta-helix, Pectin lyase-like"/>
    <property type="match status" value="1"/>
</dbReference>
<reference evidence="13 15" key="2">
    <citation type="journal article" date="2014" name="BMC Genomics">
        <title>An improved genome release (version Mt4.0) for the model legume Medicago truncatula.</title>
        <authorList>
            <person name="Tang H."/>
            <person name="Krishnakumar V."/>
            <person name="Bidwell S."/>
            <person name="Rosen B."/>
            <person name="Chan A."/>
            <person name="Zhou S."/>
            <person name="Gentzbittel L."/>
            <person name="Childs K.L."/>
            <person name="Yandell M."/>
            <person name="Gundlach H."/>
            <person name="Mayer K.F."/>
            <person name="Schwartz D.C."/>
            <person name="Town C.D."/>
        </authorList>
    </citation>
    <scope>GENOME REANNOTATION</scope>
    <source>
        <strain evidence="14 15">cv. Jemalong A17</strain>
    </source>
</reference>
<evidence type="ECO:0000256" key="4">
    <source>
        <dbReference type="ARBA" id="ARBA00013229"/>
    </source>
</evidence>
<dbReference type="PANTHER" id="PTHR31321:SF120">
    <property type="entry name" value="PECTINESTERASE 52-RELATED"/>
    <property type="match status" value="1"/>
</dbReference>
<feature type="signal peptide" evidence="11">
    <location>
        <begin position="1"/>
        <end position="23"/>
    </location>
</feature>
<organism evidence="13 15">
    <name type="scientific">Medicago truncatula</name>
    <name type="common">Barrel medic</name>
    <name type="synonym">Medicago tribuloides</name>
    <dbReference type="NCBI Taxonomy" id="3880"/>
    <lineage>
        <taxon>Eukaryota</taxon>
        <taxon>Viridiplantae</taxon>
        <taxon>Streptophyta</taxon>
        <taxon>Embryophyta</taxon>
        <taxon>Tracheophyta</taxon>
        <taxon>Spermatophyta</taxon>
        <taxon>Magnoliopsida</taxon>
        <taxon>eudicotyledons</taxon>
        <taxon>Gunneridae</taxon>
        <taxon>Pentapetalae</taxon>
        <taxon>rosids</taxon>
        <taxon>fabids</taxon>
        <taxon>Fabales</taxon>
        <taxon>Fabaceae</taxon>
        <taxon>Papilionoideae</taxon>
        <taxon>50 kb inversion clade</taxon>
        <taxon>NPAAA clade</taxon>
        <taxon>Hologalegina</taxon>
        <taxon>IRL clade</taxon>
        <taxon>Trifolieae</taxon>
        <taxon>Medicago</taxon>
    </lineage>
</organism>
<keyword evidence="11" id="KW-0732">Signal</keyword>
<dbReference type="Pfam" id="PF01095">
    <property type="entry name" value="Pectinesterase"/>
    <property type="match status" value="1"/>
</dbReference>
<accession>G7JH82</accession>
<evidence type="ECO:0000256" key="1">
    <source>
        <dbReference type="ARBA" id="ARBA00004191"/>
    </source>
</evidence>
<evidence type="ECO:0000313" key="14">
    <source>
        <dbReference type="EnsemblPlants" id="AES88278"/>
    </source>
</evidence>
<keyword evidence="15" id="KW-1185">Reference proteome</keyword>
<evidence type="ECO:0000256" key="8">
    <source>
        <dbReference type="ARBA" id="ARBA00023180"/>
    </source>
</evidence>
<dbReference type="GO" id="GO:0045490">
    <property type="term" value="P:pectin catabolic process"/>
    <property type="evidence" value="ECO:0000318"/>
    <property type="project" value="GO_Central"/>
</dbReference>
<comment type="catalytic activity">
    <reaction evidence="9">
        <text>[(1-&gt;4)-alpha-D-galacturonosyl methyl ester](n) + n H2O = [(1-&gt;4)-alpha-D-galacturonosyl](n) + n methanol + n H(+)</text>
        <dbReference type="Rhea" id="RHEA:22380"/>
        <dbReference type="Rhea" id="RHEA-COMP:14570"/>
        <dbReference type="Rhea" id="RHEA-COMP:14573"/>
        <dbReference type="ChEBI" id="CHEBI:15377"/>
        <dbReference type="ChEBI" id="CHEBI:15378"/>
        <dbReference type="ChEBI" id="CHEBI:17790"/>
        <dbReference type="ChEBI" id="CHEBI:140522"/>
        <dbReference type="ChEBI" id="CHEBI:140523"/>
        <dbReference type="EC" id="3.1.1.11"/>
    </reaction>
</comment>
<protein>
    <recommendedName>
        <fullName evidence="4">pectinesterase</fullName>
        <ecNumber evidence="4">3.1.1.11</ecNumber>
    </recommendedName>
</protein>
<dbReference type="EnsemblPlants" id="AES88278">
    <property type="protein sequence ID" value="AES88278"/>
    <property type="gene ID" value="MTR_4g051810"/>
</dbReference>
<evidence type="ECO:0000313" key="15">
    <source>
        <dbReference type="Proteomes" id="UP000002051"/>
    </source>
</evidence>
<evidence type="ECO:0000256" key="10">
    <source>
        <dbReference type="ARBA" id="ARBA00057335"/>
    </source>
</evidence>
<dbReference type="OMA" id="FKEGWIF"/>
<comment type="function">
    <text evidence="10">Acts in the modification of cell walls via demethylesterification of cell wall pectin.</text>
</comment>
<keyword evidence="5" id="KW-0134">Cell wall</keyword>
<keyword evidence="5" id="KW-0964">Secreted</keyword>
<dbReference type="EMBL" id="CM001220">
    <property type="protein sequence ID" value="AES88278.1"/>
    <property type="molecule type" value="Genomic_DNA"/>
</dbReference>
<reference evidence="13 15" key="1">
    <citation type="journal article" date="2011" name="Nature">
        <title>The Medicago genome provides insight into the evolution of rhizobial symbioses.</title>
        <authorList>
            <person name="Young N.D."/>
            <person name="Debelle F."/>
            <person name="Oldroyd G.E."/>
            <person name="Geurts R."/>
            <person name="Cannon S.B."/>
            <person name="Udvardi M.K."/>
            <person name="Benedito V.A."/>
            <person name="Mayer K.F."/>
            <person name="Gouzy J."/>
            <person name="Schoof H."/>
            <person name="Van de Peer Y."/>
            <person name="Proost S."/>
            <person name="Cook D.R."/>
            <person name="Meyers B.C."/>
            <person name="Spannagl M."/>
            <person name="Cheung F."/>
            <person name="De Mita S."/>
            <person name="Krishnakumar V."/>
            <person name="Gundlach H."/>
            <person name="Zhou S."/>
            <person name="Mudge J."/>
            <person name="Bharti A.K."/>
            <person name="Murray J.D."/>
            <person name="Naoumkina M.A."/>
            <person name="Rosen B."/>
            <person name="Silverstein K.A."/>
            <person name="Tang H."/>
            <person name="Rombauts S."/>
            <person name="Zhao P.X."/>
            <person name="Zhou P."/>
            <person name="Barbe V."/>
            <person name="Bardou P."/>
            <person name="Bechner M."/>
            <person name="Bellec A."/>
            <person name="Berger A."/>
            <person name="Berges H."/>
            <person name="Bidwell S."/>
            <person name="Bisseling T."/>
            <person name="Choisne N."/>
            <person name="Couloux A."/>
            <person name="Denny R."/>
            <person name="Deshpande S."/>
            <person name="Dai X."/>
            <person name="Doyle J.J."/>
            <person name="Dudez A.M."/>
            <person name="Farmer A.D."/>
            <person name="Fouteau S."/>
            <person name="Franken C."/>
            <person name="Gibelin C."/>
            <person name="Gish J."/>
            <person name="Goldstein S."/>
            <person name="Gonzalez A.J."/>
            <person name="Green P.J."/>
            <person name="Hallab A."/>
            <person name="Hartog M."/>
            <person name="Hua A."/>
            <person name="Humphray S.J."/>
            <person name="Jeong D.H."/>
            <person name="Jing Y."/>
            <person name="Jocker A."/>
            <person name="Kenton S.M."/>
            <person name="Kim D.J."/>
            <person name="Klee K."/>
            <person name="Lai H."/>
            <person name="Lang C."/>
            <person name="Lin S."/>
            <person name="Macmil S.L."/>
            <person name="Magdelenat G."/>
            <person name="Matthews L."/>
            <person name="McCorrison J."/>
            <person name="Monaghan E.L."/>
            <person name="Mun J.H."/>
            <person name="Najar F.Z."/>
            <person name="Nicholson C."/>
            <person name="Noirot C."/>
            <person name="O'Bleness M."/>
            <person name="Paule C.R."/>
            <person name="Poulain J."/>
            <person name="Prion F."/>
            <person name="Qin B."/>
            <person name="Qu C."/>
            <person name="Retzel E.F."/>
            <person name="Riddle C."/>
            <person name="Sallet E."/>
            <person name="Samain S."/>
            <person name="Samson N."/>
            <person name="Sanders I."/>
            <person name="Saurat O."/>
            <person name="Scarpelli C."/>
            <person name="Schiex T."/>
            <person name="Segurens B."/>
            <person name="Severin A.J."/>
            <person name="Sherrier D.J."/>
            <person name="Shi R."/>
            <person name="Sims S."/>
            <person name="Singer S.R."/>
            <person name="Sinharoy S."/>
            <person name="Sterck L."/>
            <person name="Viollet A."/>
            <person name="Wang B.B."/>
            <person name="Wang K."/>
            <person name="Wang M."/>
            <person name="Wang X."/>
            <person name="Warfsmann J."/>
            <person name="Weissenbach J."/>
            <person name="White D.D."/>
            <person name="White J.D."/>
            <person name="Wiley G.B."/>
            <person name="Wincker P."/>
            <person name="Xing Y."/>
            <person name="Yang L."/>
            <person name="Yao Z."/>
            <person name="Ying F."/>
            <person name="Zhai J."/>
            <person name="Zhou L."/>
            <person name="Zuber A."/>
            <person name="Denarie J."/>
            <person name="Dixon R.A."/>
            <person name="May G.D."/>
            <person name="Schwartz D.C."/>
            <person name="Rogers J."/>
            <person name="Quetier F."/>
            <person name="Town C.D."/>
            <person name="Roe B.A."/>
        </authorList>
    </citation>
    <scope>NUCLEOTIDE SEQUENCE [LARGE SCALE GENOMIC DNA]</scope>
    <source>
        <strain evidence="13">A17</strain>
        <strain evidence="14 15">cv. Jemalong A17</strain>
    </source>
</reference>
<reference evidence="14" key="3">
    <citation type="submission" date="2015-04" db="UniProtKB">
        <authorList>
            <consortium name="EnsemblPlants"/>
        </authorList>
    </citation>
    <scope>IDENTIFICATION</scope>
    <source>
        <strain evidence="14">cv. Jemalong A17</strain>
    </source>
</reference>
<evidence type="ECO:0000256" key="11">
    <source>
        <dbReference type="SAM" id="SignalP"/>
    </source>
</evidence>
<dbReference type="EC" id="3.1.1.11" evidence="4"/>
<comment type="similarity">
    <text evidence="3">Belongs to the pectinesterase family.</text>
</comment>
<evidence type="ECO:0000256" key="6">
    <source>
        <dbReference type="ARBA" id="ARBA00022801"/>
    </source>
</evidence>
<dbReference type="PaxDb" id="3880-AES88278"/>
<dbReference type="PANTHER" id="PTHR31321">
    <property type="entry name" value="ACYL-COA THIOESTER HYDROLASE YBHC-RELATED"/>
    <property type="match status" value="1"/>
</dbReference>
<evidence type="ECO:0000313" key="13">
    <source>
        <dbReference type="EMBL" id="AES88278.1"/>
    </source>
</evidence>
<dbReference type="InterPro" id="IPR000070">
    <property type="entry name" value="Pectinesterase_cat"/>
</dbReference>
<evidence type="ECO:0000259" key="12">
    <source>
        <dbReference type="Pfam" id="PF01095"/>
    </source>
</evidence>
<evidence type="ECO:0000256" key="7">
    <source>
        <dbReference type="ARBA" id="ARBA00023085"/>
    </source>
</evidence>
<evidence type="ECO:0000256" key="2">
    <source>
        <dbReference type="ARBA" id="ARBA00005184"/>
    </source>
</evidence>
<keyword evidence="6" id="KW-0378">Hydrolase</keyword>
<feature type="chain" id="PRO_5014572909" description="pectinesterase" evidence="11">
    <location>
        <begin position="24"/>
        <end position="323"/>
    </location>
</feature>
<keyword evidence="8" id="KW-0325">Glycoprotein</keyword>
<dbReference type="STRING" id="3880.G7JH82"/>
<evidence type="ECO:0000256" key="9">
    <source>
        <dbReference type="ARBA" id="ARBA00047928"/>
    </source>
</evidence>
<dbReference type="GO" id="GO:0042545">
    <property type="term" value="P:cell wall modification"/>
    <property type="evidence" value="ECO:0007669"/>
    <property type="project" value="InterPro"/>
</dbReference>
<dbReference type="InterPro" id="IPR011050">
    <property type="entry name" value="Pectin_lyase_fold/virulence"/>
</dbReference>
<dbReference type="SUPFAM" id="SSF51126">
    <property type="entry name" value="Pectin lyase-like"/>
    <property type="match status" value="1"/>
</dbReference>
<dbReference type="UniPathway" id="UPA00545">
    <property type="reaction ID" value="UER00823"/>
</dbReference>
<comment type="pathway">
    <text evidence="2">Glycan metabolism; pectin degradation; 2-dehydro-3-deoxy-D-gluconate from pectin: step 1/5.</text>
</comment>
<dbReference type="InterPro" id="IPR012334">
    <property type="entry name" value="Pectin_lyas_fold"/>
</dbReference>
<dbReference type="FunFam" id="2.160.20.10:FF:000013">
    <property type="entry name" value="Pectinesterase"/>
    <property type="match status" value="1"/>
</dbReference>
<dbReference type="HOGENOM" id="CLU_012243_3_0_1"/>
<gene>
    <name evidence="13" type="ordered locus">MTR_4g051810</name>
</gene>
<comment type="subcellular location">
    <subcellularLocation>
        <location evidence="1">Secreted</location>
        <location evidence="1">Cell wall</location>
    </subcellularLocation>
</comment>
<sequence length="323" mass="36312">MVLSTRSMVFNVILFIGYCFCLGRAIDCGGNLVAKTITVDQKGRGMFKRIQQAVDSIKHNNDRWIKIQIMPGKYREEISIPYDKPCIILKGSDRRTTTIYDDDIQSKAIFTSSPPNVVLSGITIENTHGSNGKAVAATIFGNNSAIFDCSFLGYQDTLWDALGRHYYKNCYIQGEVDFIFGQAQSYFEDCVINATQGHAQPAGFITAQRRYSSTESTGFIFKGGRVEGIGKVHLGRAWGPYSRVLFWGTHLSAVVLPQGWNAWNYQGQENNFVYAEIDCTGPGANTRERVKWTKKQHKEINIQEYSLSSFINKDGWLAHIPKL</sequence>
<keyword evidence="7" id="KW-0063">Aspartyl esterase</keyword>
<name>G7JH82_MEDTR</name>
<evidence type="ECO:0000256" key="5">
    <source>
        <dbReference type="ARBA" id="ARBA00022512"/>
    </source>
</evidence>
<proteinExistence type="inferred from homology"/>
<feature type="domain" description="Pectinesterase catalytic" evidence="12">
    <location>
        <begin position="37"/>
        <end position="313"/>
    </location>
</feature>
<dbReference type="AlphaFoldDB" id="G7JH82"/>
<dbReference type="GO" id="GO:0030599">
    <property type="term" value="F:pectinesterase activity"/>
    <property type="evidence" value="ECO:0000318"/>
    <property type="project" value="GO_Central"/>
</dbReference>
<dbReference type="Proteomes" id="UP000002051">
    <property type="component" value="Chromosome 4"/>
</dbReference>